<dbReference type="Proteomes" id="UP000318741">
    <property type="component" value="Chromosome"/>
</dbReference>
<dbReference type="AlphaFoldDB" id="A0A517P689"/>
<evidence type="ECO:0000313" key="2">
    <source>
        <dbReference type="Proteomes" id="UP000318741"/>
    </source>
</evidence>
<accession>A0A517P689</accession>
<dbReference type="EMBL" id="CP036265">
    <property type="protein sequence ID" value="QDT14872.1"/>
    <property type="molecule type" value="Genomic_DNA"/>
</dbReference>
<proteinExistence type="predicted"/>
<protein>
    <submittedName>
        <fullName evidence="1">Uncharacterized protein</fullName>
    </submittedName>
</protein>
<name>A0A517P689_9PLAN</name>
<gene>
    <name evidence="1" type="ORF">CA12_09520</name>
</gene>
<organism evidence="1 2">
    <name type="scientific">Alienimonas californiensis</name>
    <dbReference type="NCBI Taxonomy" id="2527989"/>
    <lineage>
        <taxon>Bacteria</taxon>
        <taxon>Pseudomonadati</taxon>
        <taxon>Planctomycetota</taxon>
        <taxon>Planctomycetia</taxon>
        <taxon>Planctomycetales</taxon>
        <taxon>Planctomycetaceae</taxon>
        <taxon>Alienimonas</taxon>
    </lineage>
</organism>
<evidence type="ECO:0000313" key="1">
    <source>
        <dbReference type="EMBL" id="QDT14872.1"/>
    </source>
</evidence>
<sequence>MSAFNKQEWKQLIDEWGIPVEVLGTYSVRDTIGKILQYFRENPEALDRLRKERASKSHRASSELMRTLALLLD</sequence>
<reference evidence="1 2" key="1">
    <citation type="submission" date="2019-02" db="EMBL/GenBank/DDBJ databases">
        <title>Deep-cultivation of Planctomycetes and their phenomic and genomic characterization uncovers novel biology.</title>
        <authorList>
            <person name="Wiegand S."/>
            <person name="Jogler M."/>
            <person name="Boedeker C."/>
            <person name="Pinto D."/>
            <person name="Vollmers J."/>
            <person name="Rivas-Marin E."/>
            <person name="Kohn T."/>
            <person name="Peeters S.H."/>
            <person name="Heuer A."/>
            <person name="Rast P."/>
            <person name="Oberbeckmann S."/>
            <person name="Bunk B."/>
            <person name="Jeske O."/>
            <person name="Meyerdierks A."/>
            <person name="Storesund J.E."/>
            <person name="Kallscheuer N."/>
            <person name="Luecker S."/>
            <person name="Lage O.M."/>
            <person name="Pohl T."/>
            <person name="Merkel B.J."/>
            <person name="Hornburger P."/>
            <person name="Mueller R.-W."/>
            <person name="Bruemmer F."/>
            <person name="Labrenz M."/>
            <person name="Spormann A.M."/>
            <person name="Op den Camp H."/>
            <person name="Overmann J."/>
            <person name="Amann R."/>
            <person name="Jetten M.S.M."/>
            <person name="Mascher T."/>
            <person name="Medema M.H."/>
            <person name="Devos D.P."/>
            <person name="Kaster A.-K."/>
            <person name="Ovreas L."/>
            <person name="Rohde M."/>
            <person name="Galperin M.Y."/>
            <person name="Jogler C."/>
        </authorList>
    </citation>
    <scope>NUCLEOTIDE SEQUENCE [LARGE SCALE GENOMIC DNA]</scope>
    <source>
        <strain evidence="1 2">CA12</strain>
    </source>
</reference>
<dbReference type="KEGG" id="acaf:CA12_09520"/>
<keyword evidence="2" id="KW-1185">Reference proteome</keyword>